<proteinExistence type="predicted"/>
<evidence type="ECO:0000256" key="3">
    <source>
        <dbReference type="SAM" id="Phobius"/>
    </source>
</evidence>
<dbReference type="PANTHER" id="PTHR32305:SF15">
    <property type="entry name" value="PROTEIN RHSA-RELATED"/>
    <property type="match status" value="1"/>
</dbReference>
<dbReference type="EMBL" id="JAMDGS010000015">
    <property type="protein sequence ID" value="MDD1127564.1"/>
    <property type="molecule type" value="Genomic_DNA"/>
</dbReference>
<sequence>MSYQASDFVSSNAFNFSDFVSGGVDPRTGIYTCALKLGTVRSADLNGPSFNLALGFNPLNTRNAGYGTGWSLSSSRYDLRSKVMTLATGETYKASETSNALLFREMKLESAKVLKVGTGLYEVRYKDGRREELKVHGATNVAVPVRIFAANGASINLKYTTFNEQPMLIEIADAKRVLLNVSRTAGRLTMTQNPGTPSSAEFSMTFKNDRVTAIGLPVGRGWDLQYEVIDGISYLRRVDSPLGAVEIIRYKQVGHLLPTLEGVQSLPYVIAHDIFARQGQPKVVKTYAYSDHNYLGHGVPSDPVDDGDPLYRAPGSYQYSSTERLIVGEKTHTRINRTYNKFHLLVSEVTISGESVASVSTEYHGDVNKPFTEQPAQFQMPKAQTRSYENSATKNKRTEVSTTEFDSAGNLVKQVQANGVTTQYEYYPDIESVDCPKDPLGFIRFLKSKTVVPADGGGASTVTRYRYGLHPALEGATLASVVPVQESFFERVDGGEILRSKVDLTYVNTPENPATHSLLQQQSVTRNAKVTRIEYSYVPDATTRVLKKTVHGFDGTTSSTEHTLSTLSGLMISERDADEGVTEFEYDKLGRRLRKTLAPGTAHTSSTHWRYEAAKGNEPATVITSDSSGGMQKITYDALGRITEVQEKDCDNPDSQGQFPMRAIYTAVHDSTGRPFEVTHRDWGEGLVREVKSEFLYDDWGQVKETRHGDGRVEHSEFDPISRQQKSWQQGLGKTVTVVNAFGKPDSVEIFDLKDLSLGKTVNEYDGLGRTLSQTDPAGNTTRYEYDVFDRMVRTILPDGHAVETTFAAHSTDELPVEIKVAGLQLGQQTFDGLNRVIESSVGGRKSVIRYEAGRSQPKSHTNPAGQKTEFVHAPEHGGQLTERKAVNKGDDEGLVTRFTYDGLNGKTKSCIEQGRERHFEYFPSGRLKSETTRYGEQRKTVSHTYSFAGLPLTYVDVLGTKHTTEYDTWGRRTSFRQGSVQAGFFYDKRGLLEKIETRDTSSGRLLTTRLAYDDIGREVTRSYEAKGLPTQTLTSSYTMGGKLAQKVLKRGTFVLRDERFTYDVRGRLSQYDCAGSQRPKDPYGKEIVQQKFTFDALDNILSLQTTFPQGINVTTFSFSQIDPAQLVGVTHSHADYPAPVTLEYDADGRMIKDDQARTLAYDAFGRLIQVSNARGEVVRGYHYDGFDRLVELSQPRMLDVQRYYHNASVSSEIRDKDSRSIVRNGGLVLGQQQSGADAGSRIFGTDQQQSVLTQLHGEQWEDNAYSPYGHRQAEGGFFSLAGFNGEQLDAVTGLYLLGNGYRAYSPTLMRFTSPDSMSPFGAGGLNTYAYCIGDPVNRVDPTGHVSWQSIAGIALGVIGIAASIVTLGAATPLALFAMGLGIASGVAGIGSELANELAPQSQVGAILGWISLGLGIASAAAGVLAVRQAVAQSIRPRPYLLKLADVVDEPPARIVEMEYATFGMPFKNKAAGAAARVEPPANWTVVEDIGAHDYIEAGRRGNAQRAKYAEYKAEITGHNTHPREAAKVFPTALYENYPNYKSFDPKGVHKDFMHAHIRLTYEHRAFFLVNDNTKQIIIKQIGNHEPKW</sequence>
<protein>
    <submittedName>
        <fullName evidence="5">Type IV secretion protein Rhs</fullName>
    </submittedName>
</protein>
<reference evidence="5" key="1">
    <citation type="submission" date="2022-05" db="EMBL/GenBank/DDBJ databases">
        <title>Novel Pseudomonas spp. Isolated from a Rainbow Trout Aquaculture Facility.</title>
        <authorList>
            <person name="Testerman T."/>
            <person name="Graf J."/>
        </authorList>
    </citation>
    <scope>NUCLEOTIDE SEQUENCE</scope>
    <source>
        <strain evidence="5">ID386</strain>
    </source>
</reference>
<keyword evidence="6" id="KW-1185">Reference proteome</keyword>
<dbReference type="NCBIfam" id="TIGR01643">
    <property type="entry name" value="YD_repeat_2x"/>
    <property type="match status" value="3"/>
</dbReference>
<comment type="caution">
    <text evidence="5">The sequence shown here is derived from an EMBL/GenBank/DDBJ whole genome shotgun (WGS) entry which is preliminary data.</text>
</comment>
<feature type="region of interest" description="Disordered" evidence="2">
    <location>
        <begin position="377"/>
        <end position="397"/>
    </location>
</feature>
<feature type="domain" description="Teneurin-like YD-shell" evidence="4">
    <location>
        <begin position="1010"/>
        <end position="1316"/>
    </location>
</feature>
<evidence type="ECO:0000313" key="5">
    <source>
        <dbReference type="EMBL" id="MDD1127564.1"/>
    </source>
</evidence>
<name>A0ABT5PUX5_9PSED</name>
<feature type="transmembrane region" description="Helical" evidence="3">
    <location>
        <begin position="1374"/>
        <end position="1395"/>
    </location>
</feature>
<keyword evidence="3" id="KW-0812">Transmembrane</keyword>
<feature type="transmembrane region" description="Helical" evidence="3">
    <location>
        <begin position="1407"/>
        <end position="1427"/>
    </location>
</feature>
<evidence type="ECO:0000259" key="4">
    <source>
        <dbReference type="Pfam" id="PF25023"/>
    </source>
</evidence>
<accession>A0ABT5PUX5</accession>
<evidence type="ECO:0000313" key="6">
    <source>
        <dbReference type="Proteomes" id="UP001150531"/>
    </source>
</evidence>
<organism evidence="5 6">
    <name type="scientific">Pseudomonas aphyarum</name>
    <dbReference type="NCBI Taxonomy" id="2942629"/>
    <lineage>
        <taxon>Bacteria</taxon>
        <taxon>Pseudomonadati</taxon>
        <taxon>Pseudomonadota</taxon>
        <taxon>Gammaproteobacteria</taxon>
        <taxon>Pseudomonadales</taxon>
        <taxon>Pseudomonadaceae</taxon>
        <taxon>Pseudomonas</taxon>
    </lineage>
</organism>
<dbReference type="PANTHER" id="PTHR32305">
    <property type="match status" value="1"/>
</dbReference>
<evidence type="ECO:0000256" key="2">
    <source>
        <dbReference type="SAM" id="MobiDB-lite"/>
    </source>
</evidence>
<dbReference type="InterPro" id="IPR056823">
    <property type="entry name" value="TEN-like_YD-shell"/>
</dbReference>
<feature type="compositionally biased region" description="Polar residues" evidence="2">
    <location>
        <begin position="377"/>
        <end position="393"/>
    </location>
</feature>
<dbReference type="Gene3D" id="2.180.10.10">
    <property type="entry name" value="RHS repeat-associated core"/>
    <property type="match status" value="3"/>
</dbReference>
<keyword evidence="1" id="KW-0677">Repeat</keyword>
<dbReference type="InterPro" id="IPR031325">
    <property type="entry name" value="RHS_repeat"/>
</dbReference>
<dbReference type="InterPro" id="IPR050708">
    <property type="entry name" value="T6SS_VgrG/RHS"/>
</dbReference>
<keyword evidence="3" id="KW-1133">Transmembrane helix</keyword>
<evidence type="ECO:0000256" key="1">
    <source>
        <dbReference type="ARBA" id="ARBA00022737"/>
    </source>
</evidence>
<gene>
    <name evidence="5" type="ORF">M5G18_23440</name>
</gene>
<dbReference type="SUPFAM" id="SSF56399">
    <property type="entry name" value="ADP-ribosylation"/>
    <property type="match status" value="1"/>
</dbReference>
<dbReference type="Pfam" id="PF25023">
    <property type="entry name" value="TEN_YD-shell"/>
    <property type="match status" value="1"/>
</dbReference>
<dbReference type="InterPro" id="IPR006530">
    <property type="entry name" value="YD"/>
</dbReference>
<dbReference type="Pfam" id="PF05593">
    <property type="entry name" value="RHS_repeat"/>
    <property type="match status" value="1"/>
</dbReference>
<dbReference type="RefSeq" id="WP_273897050.1">
    <property type="nucleotide sequence ID" value="NZ_JAMDGS010000015.1"/>
</dbReference>
<dbReference type="NCBIfam" id="TIGR03696">
    <property type="entry name" value="Rhs_assc_core"/>
    <property type="match status" value="1"/>
</dbReference>
<dbReference type="InterPro" id="IPR022385">
    <property type="entry name" value="Rhs_assc_core"/>
</dbReference>
<dbReference type="Proteomes" id="UP001150531">
    <property type="component" value="Unassembled WGS sequence"/>
</dbReference>
<keyword evidence="3" id="KW-0472">Membrane</keyword>
<feature type="transmembrane region" description="Helical" evidence="3">
    <location>
        <begin position="1346"/>
        <end position="1367"/>
    </location>
</feature>